<dbReference type="Pfam" id="PF23654">
    <property type="entry name" value="ARM_LIN_2nd"/>
    <property type="match status" value="1"/>
</dbReference>
<dbReference type="SMART" id="SM00504">
    <property type="entry name" value="Ubox"/>
    <property type="match status" value="1"/>
</dbReference>
<dbReference type="InterPro" id="IPR036322">
    <property type="entry name" value="WD40_repeat_dom_sf"/>
</dbReference>
<dbReference type="SUPFAM" id="SSF50978">
    <property type="entry name" value="WD40 repeat-like"/>
    <property type="match status" value="1"/>
</dbReference>
<dbReference type="Gene3D" id="1.25.10.10">
    <property type="entry name" value="Leucine-rich Repeat Variant"/>
    <property type="match status" value="2"/>
</dbReference>
<feature type="region of interest" description="Disordered" evidence="6">
    <location>
        <begin position="309"/>
        <end position="488"/>
    </location>
</feature>
<dbReference type="SUPFAM" id="SSF48371">
    <property type="entry name" value="ARM repeat"/>
    <property type="match status" value="1"/>
</dbReference>
<comment type="pathway">
    <text evidence="2">Protein modification; protein ubiquitination.</text>
</comment>
<evidence type="ECO:0000259" key="7">
    <source>
        <dbReference type="PROSITE" id="PS51698"/>
    </source>
</evidence>
<evidence type="ECO:0000256" key="6">
    <source>
        <dbReference type="SAM" id="MobiDB-lite"/>
    </source>
</evidence>
<dbReference type="STRING" id="4081.A0A3Q7GY31"/>
<dbReference type="InterPro" id="IPR056514">
    <property type="entry name" value="ARM_LIN_2nd"/>
</dbReference>
<keyword evidence="4" id="KW-0808">Transferase</keyword>
<dbReference type="PANTHER" id="PTHR47446">
    <property type="entry name" value="RING-TYPE E3 UBIQUITIN TRANSFERASE"/>
    <property type="match status" value="1"/>
</dbReference>
<dbReference type="SMART" id="SM00320">
    <property type="entry name" value="WD40"/>
    <property type="match status" value="4"/>
</dbReference>
<feature type="compositionally biased region" description="Polar residues" evidence="6">
    <location>
        <begin position="314"/>
        <end position="330"/>
    </location>
</feature>
<dbReference type="InterPro" id="IPR055566">
    <property type="entry name" value="ARM_LIN"/>
</dbReference>
<dbReference type="InterPro" id="IPR052858">
    <property type="entry name" value="E3_ubiquitin-ligase_LIN"/>
</dbReference>
<dbReference type="Pfam" id="PF00400">
    <property type="entry name" value="WD40"/>
    <property type="match status" value="2"/>
</dbReference>
<reference evidence="8" key="1">
    <citation type="journal article" date="2012" name="Nature">
        <title>The tomato genome sequence provides insights into fleshy fruit evolution.</title>
        <authorList>
            <consortium name="Tomato Genome Consortium"/>
        </authorList>
    </citation>
    <scope>NUCLEOTIDE SEQUENCE [LARGE SCALE GENOMIC DNA]</scope>
    <source>
        <strain evidence="8">cv. Heinz 1706</strain>
    </source>
</reference>
<dbReference type="SUPFAM" id="SSF57850">
    <property type="entry name" value="RING/U-box"/>
    <property type="match status" value="1"/>
</dbReference>
<keyword evidence="5" id="KW-0853">WD repeat</keyword>
<dbReference type="UniPathway" id="UPA00143"/>
<sequence length="1497" mass="167435">MAGNYRFEMDQEDTVRSLITSVGSFIQDRLIDKEQRTSHKEQCAERLAAEDGSSDKDAEVRYSDQAVLANLDWGIDALEEAINTSNIETKMARLDYAEKMLQVCAMLDSSQKTAGVPNFYLSAWAHLNLSYLWKLRNNVNNTVLHILEMFIIDPFFSRIDFAPELWKCLFLPHMSSIVGWYSEERHRIVMDVIPDSSDLSFTMDFDHDFNESLIFSVRPDQAEKMQKLELLYGQSLDDNTRLYAKFYKDCINYDSATSKKAIPLLPIAEPPMTPLHEVRRSIPDYVKFGPILPKSAGFTPILRVKENAKGESRLNMTSSSSDNQEDSTTWDPVKGIPEEDEEDYEPEPHVHIASNKRNQENGSSYVEARSKVEKINTNQKQSPKAFLSIDSPKVESPKTPYSQEPSPKKSDTPSRKGVPVLRLLSGRVKNSSMSNSLHLSQEINSTDSDEERTVQHETVGKRNARRRSLSQSLEKGSPNNSDEGSLSCISLPLSEKSTAPSRPPKDFVCPITGQIFNDPVTLETGQTYEGKAIQEWIKRGNTTCPITRQSLSAATLPKTNYVLKRLITSWREQHPDLAQEFSYSQTPRSYLNIPSSRERSSESTPSPTFNHPNHRRIEEIVEQRSRRFMRAAVSMSPTSVISQAATEAIINGLKPLVSCLCTSEDLLECEEAILTIAKIWNDSKLESQGVHSYLSAPTIVNGFVEVLSASIKREVLKTTIYILSELLYADDSIGEILTSVDSDFECLATLLKDGLPEAAVLIYLLRPSFSQLSAHNFVPSLTQIISNRNEDSSHFQFTIGTKEAAVALLEQIITGGGESDRSFNAIQVISGNGIPALLKCLEHENGRESIVCILLFCIRADKSCRNTIASRIELSPVLELIHTGSDSVKATCIELLYELVLLNRRTLCNQILQIIKDEGAFSTMHTLLVCLQMASMEQKSTIAPLLLQLDLLVEPRKMSIYREESIDALIEALHEKDFPASQLRALDALLSLSGHLSNSAKSFLEARLLKTAGFNQRYNATIKEEKQRAGENDITNTTEEEEKALSSWENRMAFVLCNHEKGLIFKALEECLTSTSMEIAKSSFILATWLIHMLYSFPDTGIRDIARKSLLEQFIQMLQSTKNLEEKILAALALRGFITDLGALSELGIYAKCLCRNLRKLKKHSTVVSDIMKTLMNLPCIDAAELWCYTECPEMDVSMNGEVLCLLHVRGRLISSHSDGTIKVWETGKRNPRLNHETREHSKAVTCLYVSSSCDKLYSGSLDRTIRVTSPSSSKFCLSLIKVWAINQEEIHCLQVHDVKEPVLELIANTHFACFTSQSTGVKVYNWSGVPKHINFQKYVKCLAIMGDKLYCGCTGYSIQEVDLSTQTSTTFYAGAKKLLGKQNIYSLQVQKNVVYAGGSLVDGMSGKVFTLPSKAVIGTLTTGSDIQRLAVNNDLIFSATKSGNIEVWLQERVTKMTCIKMKSGGQSKITSLAVDKDGEMIFAGSIDGKIQVWRLD</sequence>
<dbReference type="Pfam" id="PF23628">
    <property type="entry name" value="ARM_LIN_C"/>
    <property type="match status" value="1"/>
</dbReference>
<accession>A0A3Q7GY31</accession>
<comment type="catalytic activity">
    <reaction evidence="1">
        <text>S-ubiquitinyl-[E2 ubiquitin-conjugating enzyme]-L-cysteine + [acceptor protein]-L-lysine = [E2 ubiquitin-conjugating enzyme]-L-cysteine + N(6)-ubiquitinyl-[acceptor protein]-L-lysine.</text>
        <dbReference type="EC" id="2.3.2.27"/>
    </reaction>
</comment>
<dbReference type="PROSITE" id="PS50294">
    <property type="entry name" value="WD_REPEATS_REGION"/>
    <property type="match status" value="1"/>
</dbReference>
<evidence type="ECO:0000256" key="3">
    <source>
        <dbReference type="ARBA" id="ARBA00012483"/>
    </source>
</evidence>
<dbReference type="InterPro" id="IPR003613">
    <property type="entry name" value="Ubox_domain"/>
</dbReference>
<dbReference type="GO" id="GO:0016567">
    <property type="term" value="P:protein ubiquitination"/>
    <property type="evidence" value="ECO:0007669"/>
    <property type="project" value="UniProtKB-UniPathway"/>
</dbReference>
<dbReference type="InterPro" id="IPR045210">
    <property type="entry name" value="RING-Ubox_PUB"/>
</dbReference>
<dbReference type="InterPro" id="IPR016024">
    <property type="entry name" value="ARM-type_fold"/>
</dbReference>
<dbReference type="InterPro" id="IPR001680">
    <property type="entry name" value="WD40_rpt"/>
</dbReference>
<protein>
    <recommendedName>
        <fullName evidence="3">RING-type E3 ubiquitin transferase</fullName>
        <ecNumber evidence="3">2.3.2.27</ecNumber>
    </recommendedName>
</protein>
<evidence type="ECO:0000313" key="8">
    <source>
        <dbReference type="EnsemblPlants" id="Solyc04g057940.3.1"/>
    </source>
</evidence>
<organism evidence="8">
    <name type="scientific">Solanum lycopersicum</name>
    <name type="common">Tomato</name>
    <name type="synonym">Lycopersicon esculentum</name>
    <dbReference type="NCBI Taxonomy" id="4081"/>
    <lineage>
        <taxon>Eukaryota</taxon>
        <taxon>Viridiplantae</taxon>
        <taxon>Streptophyta</taxon>
        <taxon>Embryophyta</taxon>
        <taxon>Tracheophyta</taxon>
        <taxon>Spermatophyta</taxon>
        <taxon>Magnoliopsida</taxon>
        <taxon>eudicotyledons</taxon>
        <taxon>Gunneridae</taxon>
        <taxon>Pentapetalae</taxon>
        <taxon>asterids</taxon>
        <taxon>lamiids</taxon>
        <taxon>Solanales</taxon>
        <taxon>Solanaceae</taxon>
        <taxon>Solanoideae</taxon>
        <taxon>Solaneae</taxon>
        <taxon>Solanum</taxon>
        <taxon>Solanum subgen. Lycopersicon</taxon>
    </lineage>
</organism>
<evidence type="ECO:0000256" key="2">
    <source>
        <dbReference type="ARBA" id="ARBA00004906"/>
    </source>
</evidence>
<dbReference type="InParanoid" id="A0A3Q7GY31"/>
<evidence type="ECO:0000313" key="9">
    <source>
        <dbReference type="Proteomes" id="UP000004994"/>
    </source>
</evidence>
<dbReference type="EC" id="2.3.2.27" evidence="3"/>
<dbReference type="PaxDb" id="4081-Solyc04g057940.2.1"/>
<dbReference type="PANTHER" id="PTHR47446:SF3">
    <property type="entry name" value="RING-TYPE E3 UBIQUITIN TRANSFERASE"/>
    <property type="match status" value="1"/>
</dbReference>
<dbReference type="Gramene" id="Solyc04g057940.3.1">
    <property type="protein sequence ID" value="Solyc04g057940.3.1"/>
    <property type="gene ID" value="Solyc04g057940.3"/>
</dbReference>
<dbReference type="Pfam" id="PF23568">
    <property type="entry name" value="ARM_LIN"/>
    <property type="match status" value="1"/>
</dbReference>
<name>A0A3Q7GY31_SOLLC</name>
<keyword evidence="9" id="KW-1185">Reference proteome</keyword>
<dbReference type="PROSITE" id="PS50082">
    <property type="entry name" value="WD_REPEATS_2"/>
    <property type="match status" value="1"/>
</dbReference>
<dbReference type="InterPro" id="IPR011989">
    <property type="entry name" value="ARM-like"/>
</dbReference>
<dbReference type="EnsemblPlants" id="Solyc04g057940.3.1">
    <property type="protein sequence ID" value="Solyc04g057940.3.1"/>
    <property type="gene ID" value="Solyc04g057940.3"/>
</dbReference>
<dbReference type="Pfam" id="PF04564">
    <property type="entry name" value="U-box"/>
    <property type="match status" value="1"/>
</dbReference>
<feature type="repeat" description="WD" evidence="5">
    <location>
        <begin position="1463"/>
        <end position="1497"/>
    </location>
</feature>
<dbReference type="Gene3D" id="3.30.40.10">
    <property type="entry name" value="Zinc/RING finger domain, C3HC4 (zinc finger)"/>
    <property type="match status" value="1"/>
</dbReference>
<feature type="compositionally biased region" description="Polar residues" evidence="6">
    <location>
        <begin position="469"/>
        <end position="488"/>
    </location>
</feature>
<dbReference type="Proteomes" id="UP000004994">
    <property type="component" value="Chromosome 4"/>
</dbReference>
<feature type="domain" description="U-box" evidence="7">
    <location>
        <begin position="502"/>
        <end position="577"/>
    </location>
</feature>
<dbReference type="Gene3D" id="2.130.10.10">
    <property type="entry name" value="YVTN repeat-like/Quinoprotein amine dehydrogenase"/>
    <property type="match status" value="1"/>
</dbReference>
<dbReference type="InterPro" id="IPR015943">
    <property type="entry name" value="WD40/YVTN_repeat-like_dom_sf"/>
</dbReference>
<dbReference type="OMA" id="FNKYVKC"/>
<reference evidence="8" key="2">
    <citation type="submission" date="2019-01" db="UniProtKB">
        <authorList>
            <consortium name="EnsemblPlants"/>
        </authorList>
    </citation>
    <scope>IDENTIFICATION</scope>
    <source>
        <strain evidence="8">cv. Heinz 1706</strain>
    </source>
</reference>
<evidence type="ECO:0000256" key="4">
    <source>
        <dbReference type="ARBA" id="ARBA00022679"/>
    </source>
</evidence>
<dbReference type="GO" id="GO:0061630">
    <property type="term" value="F:ubiquitin protein ligase activity"/>
    <property type="evidence" value="ECO:0007669"/>
    <property type="project" value="UniProtKB-EC"/>
</dbReference>
<proteinExistence type="predicted"/>
<evidence type="ECO:0000256" key="5">
    <source>
        <dbReference type="PROSITE-ProRule" id="PRU00221"/>
    </source>
</evidence>
<dbReference type="InterPro" id="IPR013083">
    <property type="entry name" value="Znf_RING/FYVE/PHD"/>
</dbReference>
<evidence type="ECO:0000256" key="1">
    <source>
        <dbReference type="ARBA" id="ARBA00000900"/>
    </source>
</evidence>
<dbReference type="PROSITE" id="PS51698">
    <property type="entry name" value="U_BOX"/>
    <property type="match status" value="1"/>
</dbReference>
<dbReference type="CDD" id="cd16664">
    <property type="entry name" value="RING-Ubox_PUB"/>
    <property type="match status" value="1"/>
</dbReference>
<feature type="compositionally biased region" description="Basic and acidic residues" evidence="6">
    <location>
        <begin position="451"/>
        <end position="460"/>
    </location>
</feature>
<feature type="region of interest" description="Disordered" evidence="6">
    <location>
        <begin position="592"/>
        <end position="615"/>
    </location>
</feature>
<feature type="compositionally biased region" description="Polar residues" evidence="6">
    <location>
        <begin position="428"/>
        <end position="446"/>
    </location>
</feature>
<dbReference type="InterPro" id="IPR056512">
    <property type="entry name" value="LIN_N"/>
</dbReference>